<evidence type="ECO:0000256" key="1">
    <source>
        <dbReference type="ARBA" id="ARBA00004117"/>
    </source>
</evidence>
<feature type="compositionally biased region" description="Basic and acidic residues" evidence="10">
    <location>
        <begin position="311"/>
        <end position="324"/>
    </location>
</feature>
<evidence type="ECO:0000256" key="7">
    <source>
        <dbReference type="ARBA" id="ARBA00023136"/>
    </source>
</evidence>
<evidence type="ECO:0000313" key="14">
    <source>
        <dbReference type="EMBL" id="SEH97289.1"/>
    </source>
</evidence>
<dbReference type="AlphaFoldDB" id="A0A1H6ME51"/>
<evidence type="ECO:0000259" key="13">
    <source>
        <dbReference type="Pfam" id="PF08345"/>
    </source>
</evidence>
<proteinExistence type="inferred from homology"/>
<dbReference type="PANTHER" id="PTHR30046">
    <property type="entry name" value="FLAGELLAR M-RING PROTEIN"/>
    <property type="match status" value="1"/>
</dbReference>
<keyword evidence="6 11" id="KW-1133">Transmembrane helix</keyword>
<evidence type="ECO:0000256" key="6">
    <source>
        <dbReference type="ARBA" id="ARBA00022989"/>
    </source>
</evidence>
<dbReference type="InterPro" id="IPR013556">
    <property type="entry name" value="Flag_M-ring_C"/>
</dbReference>
<dbReference type="InterPro" id="IPR000067">
    <property type="entry name" value="FlgMring_FliF"/>
</dbReference>
<dbReference type="PIRSF" id="PIRSF004862">
    <property type="entry name" value="FliF"/>
    <property type="match status" value="1"/>
</dbReference>
<evidence type="ECO:0000256" key="10">
    <source>
        <dbReference type="SAM" id="MobiDB-lite"/>
    </source>
</evidence>
<evidence type="ECO:0000256" key="8">
    <source>
        <dbReference type="ARBA" id="ARBA00023143"/>
    </source>
</evidence>
<dbReference type="GO" id="GO:0071973">
    <property type="term" value="P:bacterial-type flagellum-dependent cell motility"/>
    <property type="evidence" value="ECO:0007669"/>
    <property type="project" value="InterPro"/>
</dbReference>
<dbReference type="InterPro" id="IPR006182">
    <property type="entry name" value="FliF_N_dom"/>
</dbReference>
<keyword evidence="7 11" id="KW-0472">Membrane</keyword>
<dbReference type="OrthoDB" id="9807026at2"/>
<feature type="compositionally biased region" description="Polar residues" evidence="10">
    <location>
        <begin position="277"/>
        <end position="294"/>
    </location>
</feature>
<protein>
    <recommendedName>
        <fullName evidence="9">Flagellar M-ring protein</fullName>
    </recommendedName>
</protein>
<dbReference type="Proteomes" id="UP000199125">
    <property type="component" value="Unassembled WGS sequence"/>
</dbReference>
<dbReference type="GO" id="GO:0005886">
    <property type="term" value="C:plasma membrane"/>
    <property type="evidence" value="ECO:0007669"/>
    <property type="project" value="UniProtKB-SubCell"/>
</dbReference>
<dbReference type="PANTHER" id="PTHR30046:SF0">
    <property type="entry name" value="FLAGELLAR M-RING PROTEIN"/>
    <property type="match status" value="1"/>
</dbReference>
<dbReference type="Pfam" id="PF08345">
    <property type="entry name" value="YscJ_FliF_C"/>
    <property type="match status" value="1"/>
</dbReference>
<name>A0A1H6ME51_9RHOB</name>
<dbReference type="GO" id="GO:0003774">
    <property type="term" value="F:cytoskeletal motor activity"/>
    <property type="evidence" value="ECO:0007669"/>
    <property type="project" value="InterPro"/>
</dbReference>
<comment type="subcellular location">
    <subcellularLocation>
        <location evidence="1 9">Bacterial flagellum basal body</location>
    </subcellularLocation>
    <subcellularLocation>
        <location evidence="2">Cell membrane</location>
        <topology evidence="2">Multi-pass membrane protein</topology>
    </subcellularLocation>
</comment>
<dbReference type="EMBL" id="FNXG01000003">
    <property type="protein sequence ID" value="SEH97289.1"/>
    <property type="molecule type" value="Genomic_DNA"/>
</dbReference>
<keyword evidence="4" id="KW-1003">Cell membrane</keyword>
<feature type="region of interest" description="Disordered" evidence="10">
    <location>
        <begin position="256"/>
        <end position="324"/>
    </location>
</feature>
<dbReference type="Gene3D" id="3.30.300.30">
    <property type="match status" value="1"/>
</dbReference>
<dbReference type="InterPro" id="IPR043427">
    <property type="entry name" value="YscJ/FliF"/>
</dbReference>
<keyword evidence="14" id="KW-0282">Flagellum</keyword>
<dbReference type="GO" id="GO:0009431">
    <property type="term" value="C:bacterial-type flagellum basal body, MS ring"/>
    <property type="evidence" value="ECO:0007669"/>
    <property type="project" value="InterPro"/>
</dbReference>
<keyword evidence="8 9" id="KW-0975">Bacterial flagellum</keyword>
<evidence type="ECO:0000256" key="2">
    <source>
        <dbReference type="ARBA" id="ARBA00004651"/>
    </source>
</evidence>
<feature type="transmembrane region" description="Helical" evidence="11">
    <location>
        <begin position="416"/>
        <end position="434"/>
    </location>
</feature>
<dbReference type="PRINTS" id="PR01009">
    <property type="entry name" value="FLGMRINGFLIF"/>
</dbReference>
<dbReference type="RefSeq" id="WP_090847933.1">
    <property type="nucleotide sequence ID" value="NZ_FNXG01000003.1"/>
</dbReference>
<evidence type="ECO:0000313" key="15">
    <source>
        <dbReference type="Proteomes" id="UP000199125"/>
    </source>
</evidence>
<gene>
    <name evidence="14" type="ORF">SAMN04488075_1996</name>
</gene>
<keyword evidence="15" id="KW-1185">Reference proteome</keyword>
<keyword evidence="14" id="KW-0966">Cell projection</keyword>
<feature type="compositionally biased region" description="Low complexity" evidence="10">
    <location>
        <begin position="295"/>
        <end position="310"/>
    </location>
</feature>
<sequence length="526" mass="55679">MQKLAEYWNERSSSQKQLIVAAFLTTFMVVSGFAWLANRTPMALLYGGLDSARAGEVMAELDRTGVKSEIRGDSIWVDSAQRDRMRMTLAGMGLPAAGGAGYEILDGMSGFGTTSQMFDAAYWRAKEGELARTILTVPNVKAARVHIAPPASRGYRAEAGGAASVTVTMGGGTLDARQARSLQFLVSSGVPGLDPDRVKVIDSARGIVSTGEETVAADRASEMKRNVERILEPHVGPGNAIVELNVDLVTETEQLSEQTFDPNGRALVSQESEETSDQASNADQGAVTASSNLPEGTGSSGEQSRSSSSETRQRQNFEVSRVTREVLRQPGATRRLTVAVLVNGTEQKAADGTASIVPRAEAELEALRELVASAVGFDAARGDVITVKSLPFSAIGYDGTMAQQRGILASLALNDLARLALIGLFALAVAMVVLRPVLRARPPAIALDDSGTAPRAVLAPAASAAHVDETQAALPAPSVAITAADFELPPPSGQADAVARLRELMRERQDESVRILSGWIRQKEEA</sequence>
<evidence type="ECO:0000256" key="9">
    <source>
        <dbReference type="PIRNR" id="PIRNR004862"/>
    </source>
</evidence>
<dbReference type="InterPro" id="IPR045851">
    <property type="entry name" value="AMP-bd_C_sf"/>
</dbReference>
<evidence type="ECO:0000256" key="11">
    <source>
        <dbReference type="SAM" id="Phobius"/>
    </source>
</evidence>
<dbReference type="Pfam" id="PF01514">
    <property type="entry name" value="YscJ_FliF"/>
    <property type="match status" value="1"/>
</dbReference>
<keyword evidence="14" id="KW-0969">Cilium</keyword>
<evidence type="ECO:0000256" key="4">
    <source>
        <dbReference type="ARBA" id="ARBA00022475"/>
    </source>
</evidence>
<comment type="similarity">
    <text evidence="3 9">Belongs to the FliF family.</text>
</comment>
<feature type="transmembrane region" description="Helical" evidence="11">
    <location>
        <begin position="18"/>
        <end position="37"/>
    </location>
</feature>
<keyword evidence="5 11" id="KW-0812">Transmembrane</keyword>
<organism evidence="14 15">
    <name type="scientific">Paracoccus alkenifer</name>
    <dbReference type="NCBI Taxonomy" id="65735"/>
    <lineage>
        <taxon>Bacteria</taxon>
        <taxon>Pseudomonadati</taxon>
        <taxon>Pseudomonadota</taxon>
        <taxon>Alphaproteobacteria</taxon>
        <taxon>Rhodobacterales</taxon>
        <taxon>Paracoccaceae</taxon>
        <taxon>Paracoccus</taxon>
    </lineage>
</organism>
<feature type="domain" description="Flagellar M-ring C-terminal" evidence="13">
    <location>
        <begin position="231"/>
        <end position="392"/>
    </location>
</feature>
<feature type="domain" description="Flagellar M-ring N-terminal" evidence="12">
    <location>
        <begin position="38"/>
        <end position="207"/>
    </location>
</feature>
<evidence type="ECO:0000256" key="5">
    <source>
        <dbReference type="ARBA" id="ARBA00022692"/>
    </source>
</evidence>
<comment type="function">
    <text evidence="9">The M ring may be actively involved in energy transduction.</text>
</comment>
<evidence type="ECO:0000256" key="3">
    <source>
        <dbReference type="ARBA" id="ARBA00007971"/>
    </source>
</evidence>
<evidence type="ECO:0000259" key="12">
    <source>
        <dbReference type="Pfam" id="PF01514"/>
    </source>
</evidence>
<reference evidence="15" key="1">
    <citation type="submission" date="2016-10" db="EMBL/GenBank/DDBJ databases">
        <authorList>
            <person name="Varghese N."/>
            <person name="Submissions S."/>
        </authorList>
    </citation>
    <scope>NUCLEOTIDE SEQUENCE [LARGE SCALE GENOMIC DNA]</scope>
    <source>
        <strain evidence="15">DSM 11593</strain>
    </source>
</reference>
<dbReference type="STRING" id="65735.SAMN04488075_1996"/>
<dbReference type="NCBIfam" id="TIGR00206">
    <property type="entry name" value="fliF"/>
    <property type="match status" value="1"/>
</dbReference>
<accession>A0A1H6ME51</accession>